<dbReference type="InterPro" id="IPR018126">
    <property type="entry name" value="SASP_alpha/beta-type_CS"/>
</dbReference>
<dbReference type="InterPro" id="IPR038300">
    <property type="entry name" value="SASP_sf_alpha/beta"/>
</dbReference>
<keyword evidence="3" id="KW-0238">DNA-binding</keyword>
<dbReference type="RefSeq" id="WP_205132585.1">
    <property type="nucleotide sequence ID" value="NZ_JACSNT010000002.1"/>
</dbReference>
<dbReference type="InterPro" id="IPR001448">
    <property type="entry name" value="SASP_alpha/beta-type"/>
</dbReference>
<dbReference type="PROSITE" id="PS00304">
    <property type="entry name" value="SASP_1"/>
    <property type="match status" value="1"/>
</dbReference>
<dbReference type="Proteomes" id="UP000729290">
    <property type="component" value="Unassembled WGS sequence"/>
</dbReference>
<comment type="similarity">
    <text evidence="2">Belongs to the alpha/beta-type SASP family.</text>
</comment>
<evidence type="ECO:0000256" key="3">
    <source>
        <dbReference type="ARBA" id="ARBA00023125"/>
    </source>
</evidence>
<comment type="function">
    <text evidence="1">SASP are bound to spore DNA. They are double-stranded DNA-binding proteins that cause DNA to change to an a-like conformation. They protect the DNA backbone from chemical and enzymatic cleavage and are thus involved in dormant spore's high resistance to UV light.</text>
</comment>
<sequence length="71" mass="8088">MEQKKKKELTPAQKADLAMKYEIAAELGLADKIEKEGWKALTSRESGRIGGIMGKRKRECKKEQPKQQETL</sequence>
<protein>
    <submittedName>
        <fullName evidence="5">Small, acid-soluble spore protein, alpha/beta type</fullName>
    </submittedName>
</protein>
<reference evidence="5 6" key="1">
    <citation type="journal article" date="2021" name="Sci. Rep.">
        <title>The distribution of antibiotic resistance genes in chicken gut microbiota commensals.</title>
        <authorList>
            <person name="Juricova H."/>
            <person name="Matiasovicova J."/>
            <person name="Kubasova T."/>
            <person name="Cejkova D."/>
            <person name="Rychlik I."/>
        </authorList>
    </citation>
    <scope>NUCLEOTIDE SEQUENCE [LARGE SCALE GENOMIC DNA]</scope>
    <source>
        <strain evidence="5 6">An431b</strain>
    </source>
</reference>
<evidence type="ECO:0000256" key="2">
    <source>
        <dbReference type="ARBA" id="ARBA00005442"/>
    </source>
</evidence>
<dbReference type="Pfam" id="PF00269">
    <property type="entry name" value="SASP"/>
    <property type="match status" value="1"/>
</dbReference>
<proteinExistence type="inferred from homology"/>
<organism evidence="5 6">
    <name type="scientific">Anaerotignum lactatifermentans</name>
    <dbReference type="NCBI Taxonomy" id="160404"/>
    <lineage>
        <taxon>Bacteria</taxon>
        <taxon>Bacillati</taxon>
        <taxon>Bacillota</taxon>
        <taxon>Clostridia</taxon>
        <taxon>Lachnospirales</taxon>
        <taxon>Anaerotignaceae</taxon>
        <taxon>Anaerotignum</taxon>
    </lineage>
</organism>
<evidence type="ECO:0000313" key="5">
    <source>
        <dbReference type="EMBL" id="MBM6877615.1"/>
    </source>
</evidence>
<feature type="region of interest" description="Disordered" evidence="4">
    <location>
        <begin position="47"/>
        <end position="71"/>
    </location>
</feature>
<dbReference type="EMBL" id="JACSNV010000006">
    <property type="protein sequence ID" value="MBM6877615.1"/>
    <property type="molecule type" value="Genomic_DNA"/>
</dbReference>
<gene>
    <name evidence="5" type="ORF">H9X83_05515</name>
</gene>
<evidence type="ECO:0000256" key="4">
    <source>
        <dbReference type="SAM" id="MobiDB-lite"/>
    </source>
</evidence>
<name>A0ABS2GA56_9FIRM</name>
<evidence type="ECO:0000256" key="1">
    <source>
        <dbReference type="ARBA" id="ARBA00003863"/>
    </source>
</evidence>
<keyword evidence="6" id="KW-1185">Reference proteome</keyword>
<dbReference type="Gene3D" id="6.10.10.80">
    <property type="entry name" value="Small, acid-soluble spore protein, alpha/beta type-like"/>
    <property type="match status" value="1"/>
</dbReference>
<accession>A0ABS2GA56</accession>
<evidence type="ECO:0000313" key="6">
    <source>
        <dbReference type="Proteomes" id="UP000729290"/>
    </source>
</evidence>
<feature type="compositionally biased region" description="Basic and acidic residues" evidence="4">
    <location>
        <begin position="60"/>
        <end position="71"/>
    </location>
</feature>
<comment type="caution">
    <text evidence="5">The sequence shown here is derived from an EMBL/GenBank/DDBJ whole genome shotgun (WGS) entry which is preliminary data.</text>
</comment>